<feature type="transmembrane region" description="Helical" evidence="5">
    <location>
        <begin position="117"/>
        <end position="135"/>
    </location>
</feature>
<keyword evidence="4" id="KW-0676">Redox-active center</keyword>
<evidence type="ECO:0000256" key="4">
    <source>
        <dbReference type="ARBA" id="ARBA00023284"/>
    </source>
</evidence>
<keyword evidence="2" id="KW-0201">Cytochrome c-type biogenesis</keyword>
<evidence type="ECO:0000256" key="2">
    <source>
        <dbReference type="ARBA" id="ARBA00022748"/>
    </source>
</evidence>
<feature type="transmembrane region" description="Helical" evidence="5">
    <location>
        <begin position="65"/>
        <end position="85"/>
    </location>
</feature>
<dbReference type="InterPro" id="IPR036249">
    <property type="entry name" value="Thioredoxin-like_sf"/>
</dbReference>
<dbReference type="AlphaFoldDB" id="A0A514CK01"/>
<dbReference type="EMBL" id="CP041253">
    <property type="protein sequence ID" value="QDH80126.1"/>
    <property type="molecule type" value="Genomic_DNA"/>
</dbReference>
<feature type="transmembrane region" description="Helical" evidence="5">
    <location>
        <begin position="7"/>
        <end position="26"/>
    </location>
</feature>
<keyword evidence="3" id="KW-1015">Disulfide bond</keyword>
<dbReference type="PANTHER" id="PTHR42852:SF6">
    <property type="entry name" value="THIOL:DISULFIDE INTERCHANGE PROTEIN DSBE"/>
    <property type="match status" value="1"/>
</dbReference>
<gene>
    <name evidence="7" type="ORF">FKX85_14210</name>
</gene>
<dbReference type="KEGG" id="echi:FKX85_14210"/>
<keyword evidence="8" id="KW-1185">Reference proteome</keyword>
<dbReference type="OrthoDB" id="6399635at2"/>
<dbReference type="InterPro" id="IPR000866">
    <property type="entry name" value="AhpC/TSA"/>
</dbReference>
<dbReference type="GO" id="GO:0016491">
    <property type="term" value="F:oxidoreductase activity"/>
    <property type="evidence" value="ECO:0007669"/>
    <property type="project" value="InterPro"/>
</dbReference>
<evidence type="ECO:0000256" key="3">
    <source>
        <dbReference type="ARBA" id="ARBA00023157"/>
    </source>
</evidence>
<evidence type="ECO:0000313" key="7">
    <source>
        <dbReference type="EMBL" id="QDH80126.1"/>
    </source>
</evidence>
<dbReference type="SUPFAM" id="SSF52833">
    <property type="entry name" value="Thioredoxin-like"/>
    <property type="match status" value="1"/>
</dbReference>
<keyword evidence="5" id="KW-0472">Membrane</keyword>
<keyword evidence="5" id="KW-1133">Transmembrane helix</keyword>
<dbReference type="GO" id="GO:0030313">
    <property type="term" value="C:cell envelope"/>
    <property type="evidence" value="ECO:0007669"/>
    <property type="project" value="UniProtKB-SubCell"/>
</dbReference>
<dbReference type="GO" id="GO:0016209">
    <property type="term" value="F:antioxidant activity"/>
    <property type="evidence" value="ECO:0007669"/>
    <property type="project" value="InterPro"/>
</dbReference>
<dbReference type="InterPro" id="IPR050553">
    <property type="entry name" value="Thioredoxin_ResA/DsbE_sf"/>
</dbReference>
<dbReference type="PANTHER" id="PTHR42852">
    <property type="entry name" value="THIOL:DISULFIDE INTERCHANGE PROTEIN DSBE"/>
    <property type="match status" value="1"/>
</dbReference>
<dbReference type="PROSITE" id="PS51352">
    <property type="entry name" value="THIOREDOXIN_2"/>
    <property type="match status" value="1"/>
</dbReference>
<dbReference type="Proteomes" id="UP000316614">
    <property type="component" value="Chromosome"/>
</dbReference>
<dbReference type="Pfam" id="PF00578">
    <property type="entry name" value="AhpC-TSA"/>
    <property type="match status" value="1"/>
</dbReference>
<proteinExistence type="predicted"/>
<keyword evidence="5" id="KW-0812">Transmembrane</keyword>
<sequence>MKTTIIRIFLSVILFIVTFFISAHILSLSRDYTLWGFGALLGFTLIFLIDALCIQKLSKLFPSKWVISASLFAVILFAFISLPSLKFAMKVFPTILCLVLGVLAAAIFTAGNINKRYHYTFLLFLFPFMLNLKIYDTWVHYIEFGNTSGQVAEETSVTFKVTDEAGREIINEHLKGKIVLLDFWFIGCAPCWKKFPDLQQLHEQYRDQPEIAIYAVNRPMNSDHPGQAFESIRKKGYDFNVLQGTQKVMDDFGVYVYPTVVVLNTEGKVVFRGQLDKAKDVIKSLL</sequence>
<dbReference type="Gene3D" id="3.40.30.10">
    <property type="entry name" value="Glutaredoxin"/>
    <property type="match status" value="1"/>
</dbReference>
<dbReference type="InterPro" id="IPR017937">
    <property type="entry name" value="Thioredoxin_CS"/>
</dbReference>
<dbReference type="InterPro" id="IPR013766">
    <property type="entry name" value="Thioredoxin_domain"/>
</dbReference>
<organism evidence="7 8">
    <name type="scientific">Echinicola soli</name>
    <dbReference type="NCBI Taxonomy" id="2591634"/>
    <lineage>
        <taxon>Bacteria</taxon>
        <taxon>Pseudomonadati</taxon>
        <taxon>Bacteroidota</taxon>
        <taxon>Cytophagia</taxon>
        <taxon>Cytophagales</taxon>
        <taxon>Cyclobacteriaceae</taxon>
        <taxon>Echinicola</taxon>
    </lineage>
</organism>
<evidence type="ECO:0000256" key="1">
    <source>
        <dbReference type="ARBA" id="ARBA00004196"/>
    </source>
</evidence>
<evidence type="ECO:0000256" key="5">
    <source>
        <dbReference type="SAM" id="Phobius"/>
    </source>
</evidence>
<evidence type="ECO:0000259" key="6">
    <source>
        <dbReference type="PROSITE" id="PS51352"/>
    </source>
</evidence>
<feature type="domain" description="Thioredoxin" evidence="6">
    <location>
        <begin position="150"/>
        <end position="286"/>
    </location>
</feature>
<reference evidence="7 8" key="1">
    <citation type="submission" date="2019-06" db="EMBL/GenBank/DDBJ databases">
        <title>Echinicola alkalisoli sp. nov. isolated from saline soil.</title>
        <authorList>
            <person name="Sun J.-Q."/>
            <person name="Xu L."/>
        </authorList>
    </citation>
    <scope>NUCLEOTIDE SEQUENCE [LARGE SCALE GENOMIC DNA]</scope>
    <source>
        <strain evidence="7 8">LN3S3</strain>
    </source>
</reference>
<feature type="transmembrane region" description="Helical" evidence="5">
    <location>
        <begin position="91"/>
        <end position="110"/>
    </location>
</feature>
<dbReference type="CDD" id="cd02966">
    <property type="entry name" value="TlpA_like_family"/>
    <property type="match status" value="1"/>
</dbReference>
<feature type="transmembrane region" description="Helical" evidence="5">
    <location>
        <begin position="32"/>
        <end position="53"/>
    </location>
</feature>
<dbReference type="RefSeq" id="WP_141615363.1">
    <property type="nucleotide sequence ID" value="NZ_CP041253.1"/>
</dbReference>
<comment type="subcellular location">
    <subcellularLocation>
        <location evidence="1">Cell envelope</location>
    </subcellularLocation>
</comment>
<dbReference type="GO" id="GO:0017004">
    <property type="term" value="P:cytochrome complex assembly"/>
    <property type="evidence" value="ECO:0007669"/>
    <property type="project" value="UniProtKB-KW"/>
</dbReference>
<accession>A0A514CK01</accession>
<dbReference type="PROSITE" id="PS00194">
    <property type="entry name" value="THIOREDOXIN_1"/>
    <property type="match status" value="1"/>
</dbReference>
<name>A0A514CK01_9BACT</name>
<evidence type="ECO:0000313" key="8">
    <source>
        <dbReference type="Proteomes" id="UP000316614"/>
    </source>
</evidence>
<protein>
    <submittedName>
        <fullName evidence="7">Redoxin domain-containing protein</fullName>
    </submittedName>
</protein>